<feature type="domain" description="Glycosyltransferase 2-like" evidence="1">
    <location>
        <begin position="5"/>
        <end position="122"/>
    </location>
</feature>
<name>A0A377QXB9_9NEIS</name>
<dbReference type="SUPFAM" id="SSF53448">
    <property type="entry name" value="Nucleotide-diphospho-sugar transferases"/>
    <property type="match status" value="1"/>
</dbReference>
<dbReference type="PANTHER" id="PTHR43179:SF7">
    <property type="entry name" value="RHAMNOSYLTRANSFERASE WBBL"/>
    <property type="match status" value="1"/>
</dbReference>
<evidence type="ECO:0000259" key="1">
    <source>
        <dbReference type="Pfam" id="PF00535"/>
    </source>
</evidence>
<gene>
    <name evidence="2" type="primary">wbbL</name>
    <name evidence="2" type="ORF">NCTC13336_00226</name>
</gene>
<accession>A0A377QXB9</accession>
<dbReference type="GO" id="GO:0016757">
    <property type="term" value="F:glycosyltransferase activity"/>
    <property type="evidence" value="ECO:0007669"/>
    <property type="project" value="UniProtKB-KW"/>
</dbReference>
<keyword evidence="2" id="KW-0808">Transferase</keyword>
<dbReference type="InterPro" id="IPR001173">
    <property type="entry name" value="Glyco_trans_2-like"/>
</dbReference>
<sequence>MTEISLVFINWNSADLLLRAAATLDKLHMPYRIIVADNGSTDDSCAQIRARLPEAELVEIGYNSGFAAAANAGLARAKTRYALVLNTDIEFQNDVAALLADALRQFDAALACPELRREDGSLQAAVVPEPTLLTELTNRSVARRLLDYKKDAPCLVNSIVGPCMALDLDKLRALGLGGDGSFFDERFFFFFEETDFCRRIIRAGGRIAYQPQAHLLHLQGESANKRPVAARVQFQDSRYKYFAKHYGAAAVAVLYAGTLLRTTVNALAQSLLSLLPLKKRRKYADKAYVYRALVLWHLLLCRPKWGFDHRERENTL</sequence>
<dbReference type="EMBL" id="UGJJ01000001">
    <property type="protein sequence ID" value="STR00036.1"/>
    <property type="molecule type" value="Genomic_DNA"/>
</dbReference>
<proteinExistence type="predicted"/>
<keyword evidence="3" id="KW-1185">Reference proteome</keyword>
<protein>
    <submittedName>
        <fullName evidence="2">dTDP-Rha:alpha-D-GlcNAc-pyrophosphate polyprenol, alpha-3-L-rhamnosyltransferase</fullName>
        <ecNumber evidence="2">2.4.-.-</ecNumber>
    </submittedName>
</protein>
<keyword evidence="2" id="KW-0328">Glycosyltransferase</keyword>
<dbReference type="Proteomes" id="UP000254293">
    <property type="component" value="Unassembled WGS sequence"/>
</dbReference>
<dbReference type="PANTHER" id="PTHR43179">
    <property type="entry name" value="RHAMNOSYLTRANSFERASE WBBL"/>
    <property type="match status" value="1"/>
</dbReference>
<dbReference type="EC" id="2.4.-.-" evidence="2"/>
<reference evidence="2 3" key="1">
    <citation type="submission" date="2018-06" db="EMBL/GenBank/DDBJ databases">
        <authorList>
            <consortium name="Pathogen Informatics"/>
            <person name="Doyle S."/>
        </authorList>
    </citation>
    <scope>NUCLEOTIDE SEQUENCE [LARGE SCALE GENOMIC DNA]</scope>
    <source>
        <strain evidence="2 3">NCTC13336</strain>
    </source>
</reference>
<organism evidence="2 3">
    <name type="scientific">Kingella potus</name>
    <dbReference type="NCBI Taxonomy" id="265175"/>
    <lineage>
        <taxon>Bacteria</taxon>
        <taxon>Pseudomonadati</taxon>
        <taxon>Pseudomonadota</taxon>
        <taxon>Betaproteobacteria</taxon>
        <taxon>Neisseriales</taxon>
        <taxon>Neisseriaceae</taxon>
        <taxon>Kingella</taxon>
    </lineage>
</organism>
<dbReference type="Gene3D" id="3.90.550.10">
    <property type="entry name" value="Spore Coat Polysaccharide Biosynthesis Protein SpsA, Chain A"/>
    <property type="match status" value="1"/>
</dbReference>
<dbReference type="InterPro" id="IPR029044">
    <property type="entry name" value="Nucleotide-diphossugar_trans"/>
</dbReference>
<evidence type="ECO:0000313" key="3">
    <source>
        <dbReference type="Proteomes" id="UP000254293"/>
    </source>
</evidence>
<evidence type="ECO:0000313" key="2">
    <source>
        <dbReference type="EMBL" id="STR00036.1"/>
    </source>
</evidence>
<dbReference type="AlphaFoldDB" id="A0A377QXB9"/>
<dbReference type="Pfam" id="PF00535">
    <property type="entry name" value="Glycos_transf_2"/>
    <property type="match status" value="1"/>
</dbReference>